<comment type="similarity">
    <text evidence="3 16">Belongs to the ferrochelatase family.</text>
</comment>
<dbReference type="InterPro" id="IPR027417">
    <property type="entry name" value="P-loop_NTPase"/>
</dbReference>
<dbReference type="PANTHER" id="PTHR11108">
    <property type="entry name" value="FERROCHELATASE"/>
    <property type="match status" value="1"/>
</dbReference>
<keyword evidence="8" id="KW-0496">Mitochondrion</keyword>
<evidence type="ECO:0000313" key="19">
    <source>
        <dbReference type="EMBL" id="KKA29926.1"/>
    </source>
</evidence>
<feature type="region of interest" description="Disordered" evidence="17">
    <location>
        <begin position="411"/>
        <end position="434"/>
    </location>
</feature>
<dbReference type="InterPro" id="IPR019772">
    <property type="entry name" value="Ferrochelatase_AS"/>
</dbReference>
<dbReference type="InterPro" id="IPR003959">
    <property type="entry name" value="ATPase_AAA_core"/>
</dbReference>
<dbReference type="UniPathway" id="UPA00252">
    <property type="reaction ID" value="UER00325"/>
</dbReference>
<dbReference type="SUPFAM" id="SSF53800">
    <property type="entry name" value="Chelatase"/>
    <property type="match status" value="1"/>
</dbReference>
<dbReference type="SMART" id="SM00382">
    <property type="entry name" value="AAA"/>
    <property type="match status" value="1"/>
</dbReference>
<evidence type="ECO:0000256" key="11">
    <source>
        <dbReference type="ARBA" id="ARBA00023239"/>
    </source>
</evidence>
<dbReference type="HAMAP" id="MF_00323">
    <property type="entry name" value="Ferrochelatase"/>
    <property type="match status" value="1"/>
</dbReference>
<dbReference type="GO" id="GO:0016887">
    <property type="term" value="F:ATP hydrolysis activity"/>
    <property type="evidence" value="ECO:0007669"/>
    <property type="project" value="InterPro"/>
</dbReference>
<dbReference type="Pfam" id="PF00762">
    <property type="entry name" value="Ferrochelatase"/>
    <property type="match status" value="1"/>
</dbReference>
<dbReference type="Gene3D" id="3.40.50.300">
    <property type="entry name" value="P-loop containing nucleotide triphosphate hydrolases"/>
    <property type="match status" value="1"/>
</dbReference>
<dbReference type="EMBL" id="LAEV01000634">
    <property type="protein sequence ID" value="KKA29926.1"/>
    <property type="molecule type" value="Genomic_DNA"/>
</dbReference>
<dbReference type="PROSITE" id="PS00534">
    <property type="entry name" value="FERROCHELATASE"/>
    <property type="match status" value="1"/>
</dbReference>
<evidence type="ECO:0000256" key="1">
    <source>
        <dbReference type="ARBA" id="ARBA00004443"/>
    </source>
</evidence>
<proteinExistence type="inferred from homology"/>
<dbReference type="InterPro" id="IPR033659">
    <property type="entry name" value="Ferrochelatase_N"/>
</dbReference>
<evidence type="ECO:0000256" key="9">
    <source>
        <dbReference type="ARBA" id="ARBA00023133"/>
    </source>
</evidence>
<dbReference type="Gene3D" id="3.40.50.1400">
    <property type="match status" value="2"/>
</dbReference>
<evidence type="ECO:0000256" key="3">
    <source>
        <dbReference type="ARBA" id="ARBA00007718"/>
    </source>
</evidence>
<keyword evidence="5" id="KW-0999">Mitochondrion inner membrane</keyword>
<comment type="subcellular location">
    <subcellularLocation>
        <location evidence="1">Mitochondrion inner membrane</location>
        <topology evidence="1">Peripheral membrane protein</topology>
        <orientation evidence="1">Matrix side</orientation>
    </subcellularLocation>
</comment>
<comment type="caution">
    <text evidence="19">The sequence shown here is derived from an EMBL/GenBank/DDBJ whole genome shotgun (WGS) entry which is preliminary data.</text>
</comment>
<dbReference type="EC" id="4.98.1.1" evidence="15"/>
<evidence type="ECO:0000256" key="16">
    <source>
        <dbReference type="RuleBase" id="RU004185"/>
    </source>
</evidence>
<evidence type="ECO:0000259" key="18">
    <source>
        <dbReference type="SMART" id="SM00382"/>
    </source>
</evidence>
<dbReference type="CDD" id="cd03411">
    <property type="entry name" value="Ferrochelatase_N"/>
    <property type="match status" value="1"/>
</dbReference>
<dbReference type="PANTHER" id="PTHR11108:SF1">
    <property type="entry name" value="FERROCHELATASE, MITOCHONDRIAL"/>
    <property type="match status" value="1"/>
</dbReference>
<comment type="pathway">
    <text evidence="2">Porphyrin-containing compound metabolism; protoheme biosynthesis; protoheme from protoporphyrin-IX: step 1/1.</text>
</comment>
<evidence type="ECO:0000256" key="4">
    <source>
        <dbReference type="ARBA" id="ARBA00021249"/>
    </source>
</evidence>
<keyword evidence="11" id="KW-0456">Lyase</keyword>
<keyword evidence="10" id="KW-0472">Membrane</keyword>
<evidence type="ECO:0000256" key="13">
    <source>
        <dbReference type="ARBA" id="ARBA00029619"/>
    </source>
</evidence>
<evidence type="ECO:0000256" key="17">
    <source>
        <dbReference type="SAM" id="MobiDB-lite"/>
    </source>
</evidence>
<evidence type="ECO:0000256" key="7">
    <source>
        <dbReference type="ARBA" id="ARBA00023004"/>
    </source>
</evidence>
<evidence type="ECO:0000256" key="12">
    <source>
        <dbReference type="ARBA" id="ARBA00023244"/>
    </source>
</evidence>
<evidence type="ECO:0000256" key="8">
    <source>
        <dbReference type="ARBA" id="ARBA00023128"/>
    </source>
</evidence>
<evidence type="ECO:0000256" key="10">
    <source>
        <dbReference type="ARBA" id="ARBA00023136"/>
    </source>
</evidence>
<dbReference type="CDD" id="cd00009">
    <property type="entry name" value="AAA"/>
    <property type="match status" value="1"/>
</dbReference>
<accession>A0A0F4ZII0</accession>
<organism evidence="19 20">
    <name type="scientific">Thielaviopsis punctulata</name>
    <dbReference type="NCBI Taxonomy" id="72032"/>
    <lineage>
        <taxon>Eukaryota</taxon>
        <taxon>Fungi</taxon>
        <taxon>Dikarya</taxon>
        <taxon>Ascomycota</taxon>
        <taxon>Pezizomycotina</taxon>
        <taxon>Sordariomycetes</taxon>
        <taxon>Hypocreomycetidae</taxon>
        <taxon>Microascales</taxon>
        <taxon>Ceratocystidaceae</taxon>
        <taxon>Thielaviopsis</taxon>
    </lineage>
</organism>
<reference evidence="19 20" key="1">
    <citation type="submission" date="2015-03" db="EMBL/GenBank/DDBJ databases">
        <authorList>
            <person name="Radwan O."/>
            <person name="Al-Naeli F.A."/>
            <person name="Rendon G.A."/>
            <person name="Fields C."/>
        </authorList>
    </citation>
    <scope>NUCLEOTIDE SEQUENCE [LARGE SCALE GENOMIC DNA]</scope>
    <source>
        <strain evidence="19">CR-DP1</strain>
    </source>
</reference>
<evidence type="ECO:0000256" key="6">
    <source>
        <dbReference type="ARBA" id="ARBA00022946"/>
    </source>
</evidence>
<evidence type="ECO:0000256" key="2">
    <source>
        <dbReference type="ARBA" id="ARBA00004943"/>
    </source>
</evidence>
<sequence>MAFKSSLRLSGLAPKLARPNIGRRFLATQTPVPPVTQSKSGSKGPTAMVFLNMGGPSTLDDVGDFLSRLFADGDLIPLGRLQSYLGPLISKRRTPSIQKQYAEIGGGSPIRKWSEYQAEEMCKLLDQMSPETAPHKPYVAFRYAAPLTEEMYQKLFDDGFGQGRGGRAVAFTQYPQYSCSTTGSSLNELWKWRQKLEGKDADGNRVETPGSIEWSVIDRWPAHSGLVEAFAQNIEQKLLEYPEERRKDVVILFSAHSLPMTVVNRGDPYPAEVAATVYAVMQRLKFSNPYRLCWQSQVGPQPWLGPQTQKSVEEYVKRGQTDLVLVPIAFTSDHIETLFELDKEVIGESGHPETIKRVDSLNGSPVFIKALADIALEHLKHGSSTSAQLQLRCPGCTNLKCAESKKFYKTQEERFPTSPGRPKRSRDDDIQKKLRSLSKPTTGGFIIEDDSDSDQDALLEPQPKKRMLHSPGNMATSAIPAIDLTDNSFRLPFDDINDIDTQVLDARRDTQPLYVADTDAPVRLPVFEASLFGDSDHSYTMTLCSGQTSVIRPRKKAAPVSYEELVAARSKTKTGRATRSYYGIPIQELVQNATAEIRAQQALADQVRERREKEAQRLNFGSLLAPSAEVEAGTRTKKQHSLWTEKYRARRFVDLCGDDTTNRYVLRWLKGWDPLVFPGSARPKKKRPDQMDEDNEKPLRKILLLAGPPGLGKTTLAHVCARQAGYDVLEINASDDRSKDVVRGRIRTSLGTETVKTVANSRSTSGRPKVARPLCVVVDEVDGVTTGSGAGGDGGFIRALMDLVQLDQKNSKASAANTDFNSRSKKKSDDFRQMRPLILICNDVYHVSLRPLRQSNLAEIIHVGRPSVEHVVTRLQTVFQREGIACEPDAARKLCEAAWGMAGGLEAKRGVQSALEGDLRGVMVVSQWVATRFTAQALHSGTKLLTRSWLERHVLADLASGATGGRDTGRGSIRDIVTRVFQEGAGFPKPALGSTPAGPALLGQPRAQLGFAEFHKKHGMAQLQHMVDTSGDVDRIMADIFAEYPTREYTDDSYLSKPNAAYEWMHFLDMCSARVFRAQEWELAGYLSQPVLACHSLFAAPIRHVGHSRWARNNNNDDDDGPPSAFSGPRAAFLAAEAEKQNRSILQAMQAELPPALMRAFRSPEDVAAEFLPYLVRLVAPDVKPVVINSGGEQRGMASVRKESEKRMVRRAAETLADVGITLQRGKIEGDFRGPQWVYRLEPDLDELAVYKTLLSTTSVSPAPTRYAVRQVIDQELRKVMRERETAARQARFRAGGDGLSDLLLPPDDASKLPPGNPSAAAVLQAAEKVTRDFFGRIVVRSTDEATRQTQNEKKVSVWIRYHEGLNNAVRKPVTVADFLRGL</sequence>
<dbReference type="OrthoDB" id="2195431at2759"/>
<dbReference type="GO" id="GO:0005524">
    <property type="term" value="F:ATP binding"/>
    <property type="evidence" value="ECO:0007669"/>
    <property type="project" value="InterPro"/>
</dbReference>
<dbReference type="GO" id="GO:0005743">
    <property type="term" value="C:mitochondrial inner membrane"/>
    <property type="evidence" value="ECO:0007669"/>
    <property type="project" value="UniProtKB-SubCell"/>
</dbReference>
<dbReference type="NCBIfam" id="TIGR00109">
    <property type="entry name" value="hemH"/>
    <property type="match status" value="1"/>
</dbReference>
<feature type="domain" description="AAA+ ATPase" evidence="18">
    <location>
        <begin position="699"/>
        <end position="867"/>
    </location>
</feature>
<keyword evidence="9" id="KW-0350">Heme biosynthesis</keyword>
<evidence type="ECO:0000313" key="20">
    <source>
        <dbReference type="Proteomes" id="UP000033483"/>
    </source>
</evidence>
<keyword evidence="7" id="KW-0408">Iron</keyword>
<evidence type="ECO:0000256" key="5">
    <source>
        <dbReference type="ARBA" id="ARBA00022792"/>
    </source>
</evidence>
<keyword evidence="20" id="KW-1185">Reference proteome</keyword>
<evidence type="ECO:0000256" key="15">
    <source>
        <dbReference type="ARBA" id="ARBA00034332"/>
    </source>
</evidence>
<dbReference type="GO" id="GO:0006783">
    <property type="term" value="P:heme biosynthetic process"/>
    <property type="evidence" value="ECO:0007669"/>
    <property type="project" value="UniProtKB-KW"/>
</dbReference>
<dbReference type="InterPro" id="IPR033644">
    <property type="entry name" value="Ferrochelatase_C"/>
</dbReference>
<dbReference type="InterPro" id="IPR003593">
    <property type="entry name" value="AAA+_ATPase"/>
</dbReference>
<dbReference type="SUPFAM" id="SSF52540">
    <property type="entry name" value="P-loop containing nucleoside triphosphate hydrolases"/>
    <property type="match status" value="1"/>
</dbReference>
<dbReference type="InterPro" id="IPR001015">
    <property type="entry name" value="Ferrochelatase"/>
</dbReference>
<evidence type="ECO:0000256" key="14">
    <source>
        <dbReference type="ARBA" id="ARBA00032440"/>
    </source>
</evidence>
<protein>
    <recommendedName>
        <fullName evidence="4">Ferrochelatase, mitochondrial</fullName>
        <ecNumber evidence="15">4.98.1.1</ecNumber>
    </recommendedName>
    <alternativeName>
        <fullName evidence="14">Heme synthase</fullName>
    </alternativeName>
    <alternativeName>
        <fullName evidence="13">Protoheme ferro-lyase</fullName>
    </alternativeName>
</protein>
<dbReference type="GO" id="GO:0004325">
    <property type="term" value="F:ferrochelatase activity"/>
    <property type="evidence" value="ECO:0007669"/>
    <property type="project" value="UniProtKB-EC"/>
</dbReference>
<dbReference type="CDD" id="cd00419">
    <property type="entry name" value="Ferrochelatase_C"/>
    <property type="match status" value="1"/>
</dbReference>
<keyword evidence="6" id="KW-0809">Transit peptide</keyword>
<keyword evidence="12" id="KW-0627">Porphyrin biosynthesis</keyword>
<gene>
    <name evidence="19" type="ORF">TD95_001464</name>
</gene>
<name>A0A0F4ZII0_9PEZI</name>
<dbReference type="FunFam" id="3.40.50.1400:FF:000003">
    <property type="entry name" value="Ferrochelatase"/>
    <property type="match status" value="1"/>
</dbReference>
<dbReference type="Proteomes" id="UP000033483">
    <property type="component" value="Unassembled WGS sequence"/>
</dbReference>
<dbReference type="Pfam" id="PF00004">
    <property type="entry name" value="AAA"/>
    <property type="match status" value="1"/>
</dbReference>